<protein>
    <submittedName>
        <fullName evidence="5">Proteasome subunit beta type-7</fullName>
    </submittedName>
</protein>
<dbReference type="Pfam" id="PF00227">
    <property type="entry name" value="Proteasome"/>
    <property type="match status" value="1"/>
</dbReference>
<dbReference type="PANTHER" id="PTHR32194">
    <property type="entry name" value="METALLOPROTEASE TLDD"/>
    <property type="match status" value="1"/>
</dbReference>
<gene>
    <name evidence="5" type="ORF">NGATSA_3054700</name>
</gene>
<dbReference type="EMBL" id="JU973077">
    <property type="protein sequence ID" value="AFJ69069.1"/>
    <property type="molecule type" value="mRNA"/>
</dbReference>
<name>I2CQ86_NANGC</name>
<keyword evidence="3" id="KW-0378">Hydrolase</keyword>
<evidence type="ECO:0000256" key="1">
    <source>
        <dbReference type="ARBA" id="ARBA00022670"/>
    </source>
</evidence>
<dbReference type="AlphaFoldDB" id="I2CQ86"/>
<evidence type="ECO:0000313" key="5">
    <source>
        <dbReference type="EMBL" id="AFJ69069.1"/>
    </source>
</evidence>
<reference evidence="5" key="1">
    <citation type="journal article" date="2012" name="Bioengineered">
        <title>Additional insights into the genome of the oleaginous model alga Nannochloropsis gaditana.</title>
        <authorList>
            <person name="Jinkerson R.E."/>
            <person name="Radakovits R."/>
            <person name="Posewitz M.C."/>
        </authorList>
    </citation>
    <scope>NUCLEOTIDE SEQUENCE</scope>
    <source>
        <strain evidence="5">CCMP526</strain>
    </source>
</reference>
<keyword evidence="1" id="KW-0645">Protease</keyword>
<dbReference type="InterPro" id="IPR029055">
    <property type="entry name" value="Ntn_hydrolases_N"/>
</dbReference>
<accession>I2CQ86</accession>
<evidence type="ECO:0000256" key="3">
    <source>
        <dbReference type="ARBA" id="ARBA00022801"/>
    </source>
</evidence>
<evidence type="ECO:0000256" key="2">
    <source>
        <dbReference type="ARBA" id="ARBA00022698"/>
    </source>
</evidence>
<keyword evidence="2" id="KW-0888">Threonine protease</keyword>
<dbReference type="SUPFAM" id="SSF56235">
    <property type="entry name" value="N-terminal nucleophile aminohydrolases (Ntn hydrolases)"/>
    <property type="match status" value="1"/>
</dbReference>
<reference evidence="5" key="2">
    <citation type="journal article" date="2012" name="Nat. Commun.">
        <title>Draft genome sequence and genetic transformation of the oleaginous alga Nannochloropis gaditana.</title>
        <authorList>
            <person name="Radakovits R."/>
            <person name="Jinkerson R.E."/>
            <person name="Fuerstenberg S.I."/>
            <person name="Tae H."/>
            <person name="Settlage R.E."/>
            <person name="Boore J.L."/>
            <person name="Posewitz M.C."/>
        </authorList>
    </citation>
    <scope>NUCLEOTIDE SEQUENCE</scope>
    <source>
        <strain evidence="5">CCMP526</strain>
    </source>
</reference>
<feature type="non-terminal residue" evidence="5">
    <location>
        <position position="97"/>
    </location>
</feature>
<dbReference type="GO" id="GO:0051603">
    <property type="term" value="P:proteolysis involved in protein catabolic process"/>
    <property type="evidence" value="ECO:0007669"/>
    <property type="project" value="InterPro"/>
</dbReference>
<evidence type="ECO:0000256" key="4">
    <source>
        <dbReference type="ARBA" id="ARBA00023242"/>
    </source>
</evidence>
<dbReference type="GO" id="GO:0004298">
    <property type="term" value="F:threonine-type endopeptidase activity"/>
    <property type="evidence" value="ECO:0007669"/>
    <property type="project" value="UniProtKB-KW"/>
</dbReference>
<dbReference type="InterPro" id="IPR023333">
    <property type="entry name" value="Proteasome_suB-type"/>
</dbReference>
<dbReference type="GO" id="GO:0005839">
    <property type="term" value="C:proteasome core complex"/>
    <property type="evidence" value="ECO:0007669"/>
    <property type="project" value="InterPro"/>
</dbReference>
<keyword evidence="5" id="KW-0647">Proteasome</keyword>
<organism evidence="5">
    <name type="scientific">Nannochloropsis gaditana (strain CCMP526)</name>
    <name type="common">Green microalga</name>
    <name type="synonym">Microchloropsis gaditana</name>
    <dbReference type="NCBI Taxonomy" id="1093141"/>
    <lineage>
        <taxon>Eukaryota</taxon>
        <taxon>Sar</taxon>
        <taxon>Stramenopiles</taxon>
        <taxon>Ochrophyta</taxon>
        <taxon>Eustigmatophyceae</taxon>
        <taxon>Eustigmatales</taxon>
        <taxon>Monodopsidaceae</taxon>
        <taxon>Nannochloropsis</taxon>
    </lineage>
</organism>
<dbReference type="InterPro" id="IPR001353">
    <property type="entry name" value="Proteasome_sua/b"/>
</dbReference>
<keyword evidence="4" id="KW-0539">Nucleus</keyword>
<dbReference type="PANTHER" id="PTHR32194:SF4">
    <property type="entry name" value="PROTEASOME SUBUNIT BETA TYPE-7"/>
    <property type="match status" value="1"/>
</dbReference>
<sequence>MGPALFQIETDGSVQPVAFAAMGSGFAAAMSVLESQYRPSLTVEEGKALLHAAISSGILNDMGSGSRVDMCVIDWEGKVDYLRDVRDGTFPSSSSSS</sequence>
<proteinExistence type="evidence at transcript level"/>
<dbReference type="GO" id="GO:0005737">
    <property type="term" value="C:cytoplasm"/>
    <property type="evidence" value="ECO:0007669"/>
    <property type="project" value="TreeGrafter"/>
</dbReference>
<dbReference type="Gene3D" id="3.60.20.10">
    <property type="entry name" value="Glutamine Phosphoribosylpyrophosphate, subunit 1, domain 1"/>
    <property type="match status" value="1"/>
</dbReference>